<dbReference type="InterPro" id="IPR036249">
    <property type="entry name" value="Thioredoxin-like_sf"/>
</dbReference>
<keyword evidence="11" id="KW-1185">Reference proteome</keyword>
<feature type="chain" id="PRO_5025706744" description="Thiol:disulfide interchange protein" evidence="7">
    <location>
        <begin position="25"/>
        <end position="257"/>
    </location>
</feature>
<comment type="caution">
    <text evidence="10">The sequence shown here is derived from an EMBL/GenBank/DDBJ whole genome shotgun (WGS) entry which is preliminary data.</text>
</comment>
<sequence>MTPSRLLTTLLLTLPLLACSPSDAAPSADAVKKAFTARFPDREVVSVAPSPVAGLYEVVIRSKRGVEVNYQVIYSDKDSKHLVIGEIVDVVNQKSVTGERAEQLAKKAEGEREKINFAKLPLAKAIKDVRGDGSRKLVVFSDPDCPFCKRLEKDSIAKLGNVTVYTFLMPLSQLHPDAERKSRAVWCSADPAAAWTALMREGKQPQGDGKCDAPIAEVAQLAEQYGISGTPALVFESGELVAGAIPAEEIEKRLARK</sequence>
<accession>A0A6B2KNS9</accession>
<evidence type="ECO:0000259" key="9">
    <source>
        <dbReference type="Pfam" id="PF13098"/>
    </source>
</evidence>
<comment type="similarity">
    <text evidence="2 7">Belongs to the thioredoxin family. DsbC subfamily.</text>
</comment>
<protein>
    <recommendedName>
        <fullName evidence="7">Thiol:disulfide interchange protein</fullName>
    </recommendedName>
</protein>
<dbReference type="SUPFAM" id="SSF54423">
    <property type="entry name" value="DsbC/DsbG N-terminal domain-like"/>
    <property type="match status" value="1"/>
</dbReference>
<dbReference type="CDD" id="cd03020">
    <property type="entry name" value="DsbA_DsbC_DsbG"/>
    <property type="match status" value="1"/>
</dbReference>
<dbReference type="Proteomes" id="UP000482578">
    <property type="component" value="Unassembled WGS sequence"/>
</dbReference>
<gene>
    <name evidence="10" type="ORF">GZH52_03670</name>
</gene>
<evidence type="ECO:0000256" key="5">
    <source>
        <dbReference type="ARBA" id="ARBA00023157"/>
    </source>
</evidence>
<reference evidence="10 11" key="1">
    <citation type="submission" date="2020-02" db="EMBL/GenBank/DDBJ databases">
        <authorList>
            <person name="Yang Z."/>
        </authorList>
    </citation>
    <scope>NUCLEOTIDE SEQUENCE [LARGE SCALE GENOMIC DNA]</scope>
    <source>
        <strain evidence="10 11">HX-7-9</strain>
    </source>
</reference>
<feature type="signal peptide" evidence="7">
    <location>
        <begin position="1"/>
        <end position="24"/>
    </location>
</feature>
<dbReference type="InterPro" id="IPR012336">
    <property type="entry name" value="Thioredoxin-like_fold"/>
</dbReference>
<evidence type="ECO:0000256" key="7">
    <source>
        <dbReference type="RuleBase" id="RU364038"/>
    </source>
</evidence>
<evidence type="ECO:0000256" key="1">
    <source>
        <dbReference type="ARBA" id="ARBA00004418"/>
    </source>
</evidence>
<dbReference type="Gene3D" id="3.10.450.70">
    <property type="entry name" value="Disulphide bond isomerase, DsbC/G, N-terminal"/>
    <property type="match status" value="1"/>
</dbReference>
<keyword evidence="6 7" id="KW-0676">Redox-active center</keyword>
<keyword evidence="4 7" id="KW-0574">Periplasm</keyword>
<comment type="subcellular location">
    <subcellularLocation>
        <location evidence="1 7">Periplasm</location>
    </subcellularLocation>
</comment>
<evidence type="ECO:0000256" key="2">
    <source>
        <dbReference type="ARBA" id="ARBA00009813"/>
    </source>
</evidence>
<dbReference type="InterPro" id="IPR051470">
    <property type="entry name" value="Thiol:disulfide_interchange"/>
</dbReference>
<dbReference type="SUPFAM" id="SSF52833">
    <property type="entry name" value="Thioredoxin-like"/>
    <property type="match status" value="1"/>
</dbReference>
<dbReference type="InterPro" id="IPR018950">
    <property type="entry name" value="DiS-bond_isomerase_DsbC/G_N"/>
</dbReference>
<dbReference type="AlphaFoldDB" id="A0A6B2KNS9"/>
<dbReference type="Gene3D" id="3.40.30.10">
    <property type="entry name" value="Glutaredoxin"/>
    <property type="match status" value="1"/>
</dbReference>
<dbReference type="InterPro" id="IPR009094">
    <property type="entry name" value="DiS-bond_isomerase_DsbC/G_N_sf"/>
</dbReference>
<evidence type="ECO:0000313" key="10">
    <source>
        <dbReference type="EMBL" id="NDV11896.1"/>
    </source>
</evidence>
<proteinExistence type="inferred from homology"/>
<comment type="function">
    <text evidence="7">Required for disulfide bond formation in some periplasmic proteins. Acts by transferring its disulfide bond to other proteins and is reduced in the process.</text>
</comment>
<evidence type="ECO:0000313" key="11">
    <source>
        <dbReference type="Proteomes" id="UP000482578"/>
    </source>
</evidence>
<dbReference type="GO" id="GO:0042597">
    <property type="term" value="C:periplasmic space"/>
    <property type="evidence" value="ECO:0007669"/>
    <property type="project" value="UniProtKB-SubCell"/>
</dbReference>
<keyword evidence="3 7" id="KW-0732">Signal</keyword>
<dbReference type="InterPro" id="IPR033954">
    <property type="entry name" value="DiS-bond_Isoase_DsbC/G"/>
</dbReference>
<feature type="domain" description="Thioredoxin-like fold" evidence="9">
    <location>
        <begin position="130"/>
        <end position="254"/>
    </location>
</feature>
<dbReference type="Pfam" id="PF13098">
    <property type="entry name" value="Thioredoxin_2"/>
    <property type="match status" value="1"/>
</dbReference>
<dbReference type="PANTHER" id="PTHR35272:SF3">
    <property type="entry name" value="THIOL:DISULFIDE INTERCHANGE PROTEIN DSBC"/>
    <property type="match status" value="1"/>
</dbReference>
<dbReference type="PANTHER" id="PTHR35272">
    <property type="entry name" value="THIOL:DISULFIDE INTERCHANGE PROTEIN DSBC-RELATED"/>
    <property type="match status" value="1"/>
</dbReference>
<dbReference type="RefSeq" id="WP_163315140.1">
    <property type="nucleotide sequence ID" value="NZ_JAAGAA010000002.1"/>
</dbReference>
<organism evidence="10 11">
    <name type="scientific">Crenobacter caeni</name>
    <dbReference type="NCBI Taxonomy" id="2705474"/>
    <lineage>
        <taxon>Bacteria</taxon>
        <taxon>Pseudomonadati</taxon>
        <taxon>Pseudomonadota</taxon>
        <taxon>Betaproteobacteria</taxon>
        <taxon>Neisseriales</taxon>
        <taxon>Neisseriaceae</taxon>
        <taxon>Crenobacter</taxon>
    </lineage>
</organism>
<dbReference type="Pfam" id="PF10411">
    <property type="entry name" value="DsbC_N"/>
    <property type="match status" value="1"/>
</dbReference>
<keyword evidence="5" id="KW-1015">Disulfide bond</keyword>
<evidence type="ECO:0000256" key="4">
    <source>
        <dbReference type="ARBA" id="ARBA00022764"/>
    </source>
</evidence>
<feature type="domain" description="Disulphide bond isomerase DsbC/G N-terminal" evidence="8">
    <location>
        <begin position="23"/>
        <end position="97"/>
    </location>
</feature>
<name>A0A6B2KNS9_9NEIS</name>
<dbReference type="EMBL" id="JAAGAA010000002">
    <property type="protein sequence ID" value="NDV11896.1"/>
    <property type="molecule type" value="Genomic_DNA"/>
</dbReference>
<evidence type="ECO:0000259" key="8">
    <source>
        <dbReference type="Pfam" id="PF10411"/>
    </source>
</evidence>
<evidence type="ECO:0000256" key="6">
    <source>
        <dbReference type="ARBA" id="ARBA00023284"/>
    </source>
</evidence>
<evidence type="ECO:0000256" key="3">
    <source>
        <dbReference type="ARBA" id="ARBA00022729"/>
    </source>
</evidence>